<organism evidence="2">
    <name type="scientific">Siphoviridae sp. ctiOl67</name>
    <dbReference type="NCBI Taxonomy" id="2825622"/>
    <lineage>
        <taxon>Viruses</taxon>
        <taxon>Duplodnaviria</taxon>
        <taxon>Heunggongvirae</taxon>
        <taxon>Uroviricota</taxon>
        <taxon>Caudoviricetes</taxon>
    </lineage>
</organism>
<evidence type="ECO:0000256" key="1">
    <source>
        <dbReference type="SAM" id="MobiDB-lite"/>
    </source>
</evidence>
<name>A0A8S5QI81_9CAUD</name>
<dbReference type="EMBL" id="BK015666">
    <property type="protein sequence ID" value="DAE18983.1"/>
    <property type="molecule type" value="Genomic_DNA"/>
</dbReference>
<proteinExistence type="predicted"/>
<sequence length="45" mass="5105">MLEEKVNNWRQTKEASYKPPKKKGEGFGKSKNEQLDSPINLASPT</sequence>
<feature type="region of interest" description="Disordered" evidence="1">
    <location>
        <begin position="1"/>
        <end position="45"/>
    </location>
</feature>
<feature type="compositionally biased region" description="Polar residues" evidence="1">
    <location>
        <begin position="35"/>
        <end position="45"/>
    </location>
</feature>
<feature type="compositionally biased region" description="Basic and acidic residues" evidence="1">
    <location>
        <begin position="1"/>
        <end position="34"/>
    </location>
</feature>
<protein>
    <submittedName>
        <fullName evidence="2">Uncharacterized protein</fullName>
    </submittedName>
</protein>
<reference evidence="2" key="1">
    <citation type="journal article" date="2021" name="Proc. Natl. Acad. Sci. U.S.A.">
        <title>A Catalog of Tens of Thousands of Viruses from Human Metagenomes Reveals Hidden Associations with Chronic Diseases.</title>
        <authorList>
            <person name="Tisza M.J."/>
            <person name="Buck C.B."/>
        </authorList>
    </citation>
    <scope>NUCLEOTIDE SEQUENCE</scope>
    <source>
        <strain evidence="2">CtiOl67</strain>
    </source>
</reference>
<evidence type="ECO:0000313" key="2">
    <source>
        <dbReference type="EMBL" id="DAE18983.1"/>
    </source>
</evidence>
<accession>A0A8S5QI81</accession>